<evidence type="ECO:0000256" key="1">
    <source>
        <dbReference type="ARBA" id="ARBA00022723"/>
    </source>
</evidence>
<evidence type="ECO:0000256" key="4">
    <source>
        <dbReference type="ARBA" id="ARBA00023125"/>
    </source>
</evidence>
<protein>
    <recommendedName>
        <fullName evidence="13">C2H2 type zinc finger domain protein</fullName>
    </recommendedName>
</protein>
<dbReference type="Pfam" id="PF04082">
    <property type="entry name" value="Fungal_trans"/>
    <property type="match status" value="1"/>
</dbReference>
<comment type="caution">
    <text evidence="11">The sequence shown here is derived from an EMBL/GenBank/DDBJ whole genome shotgun (WGS) entry which is preliminary data.</text>
</comment>
<dbReference type="PROSITE" id="PS00028">
    <property type="entry name" value="ZINC_FINGER_C2H2_1"/>
    <property type="match status" value="1"/>
</dbReference>
<dbReference type="EMBL" id="JAPDRK010000018">
    <property type="protein sequence ID" value="KAJ9604695.1"/>
    <property type="molecule type" value="Genomic_DNA"/>
</dbReference>
<dbReference type="CDD" id="cd00067">
    <property type="entry name" value="GAL4"/>
    <property type="match status" value="1"/>
</dbReference>
<organism evidence="11 12">
    <name type="scientific">Cladophialophora chaetospira</name>
    <dbReference type="NCBI Taxonomy" id="386627"/>
    <lineage>
        <taxon>Eukaryota</taxon>
        <taxon>Fungi</taxon>
        <taxon>Dikarya</taxon>
        <taxon>Ascomycota</taxon>
        <taxon>Pezizomycotina</taxon>
        <taxon>Eurotiomycetes</taxon>
        <taxon>Chaetothyriomycetidae</taxon>
        <taxon>Chaetothyriales</taxon>
        <taxon>Herpotrichiellaceae</taxon>
        <taxon>Cladophialophora</taxon>
    </lineage>
</organism>
<feature type="domain" description="Zn(2)-C6 fungal-type" evidence="9">
    <location>
        <begin position="45"/>
        <end position="75"/>
    </location>
</feature>
<evidence type="ECO:0000256" key="8">
    <source>
        <dbReference type="SAM" id="MobiDB-lite"/>
    </source>
</evidence>
<dbReference type="PROSITE" id="PS50048">
    <property type="entry name" value="ZN2_CY6_FUNGAL_2"/>
    <property type="match status" value="1"/>
</dbReference>
<dbReference type="InterPro" id="IPR007219">
    <property type="entry name" value="XnlR_reg_dom"/>
</dbReference>
<feature type="compositionally biased region" description="Polar residues" evidence="8">
    <location>
        <begin position="93"/>
        <end position="103"/>
    </location>
</feature>
<dbReference type="InterPro" id="IPR001138">
    <property type="entry name" value="Zn2Cys6_DnaBD"/>
</dbReference>
<dbReference type="SUPFAM" id="SSF57667">
    <property type="entry name" value="beta-beta-alpha zinc fingers"/>
    <property type="match status" value="1"/>
</dbReference>
<keyword evidence="12" id="KW-1185">Reference proteome</keyword>
<keyword evidence="7" id="KW-0863">Zinc-finger</keyword>
<sequence length="792" mass="89215">MAGTHGSRKYQCTICSRSFGRKDILYRHMQIHDESRPPPISRKKSCAACIKSKIKCQAGQPSCSACLRKGLPCIYEPPLRKRRANDTPGADALNQQPEQQALQEGSTLTIHYGHQLSPGGYETTAYHSLNPGSDGSQPFGQQLHESYNDFPAMMLDPVQLDDFNISSESNLGWIFGDFPESFTGLVESGDSAGTTISDTTKLNLPLAQDSHHNLAHEEMLSPLPTPIPQDRCHPNDPWPMEWHSTPAPRLVLPKLGAPGEEILARHYPTDRIDAALSTMMQEILRLPMERSPWQAVLVDFPDHAKLDHCIDMYWVHFQRILPIVRRPTFDPAKSPLVALAMACIGACYTAFEGAKAFADALSEFNRRLLVFMAETDPRFARTEAYVTAQLLQGTHGYCSGSKRLFECSEGWRSSLVHNTKCMGLFRERAPMAQKGGNLTERWHAWVAQEKLRRLAWAVYEYDSSSSYLHNLRPYISVAEVRMSLPSSQAHWEAESPQAWASLHPWTDRPRPLAFRDAIRTFFDGAEPRPVDKLTDERHRHIIILTLMRMLWTLKEIKRSPICDLVDTDDHQGRDQRNLLKVVDKFQRVSIVKESPRGTVDMDVVRRYQLVHLAHFFAAGDLMNWLYPLLRGGTEATRAREPMGKWADASASRVRELAYHSAQVLAVIRNYPCNLPLEAFNAFHAGVVLCCMASLLPEDSQPQAGRPILTLDKLAEREGQEALNQDAIDAWILEGGSQIVGVFGVPVLASRVGKWQVLEQTADILRGMRVWGIAQNFLNVITELLGTHRDEHT</sequence>
<evidence type="ECO:0000256" key="6">
    <source>
        <dbReference type="ARBA" id="ARBA00023242"/>
    </source>
</evidence>
<keyword evidence="1" id="KW-0479">Metal-binding</keyword>
<keyword evidence="2" id="KW-0862">Zinc</keyword>
<evidence type="ECO:0000256" key="3">
    <source>
        <dbReference type="ARBA" id="ARBA00023015"/>
    </source>
</evidence>
<dbReference type="SUPFAM" id="SSF57701">
    <property type="entry name" value="Zn2/Cys6 DNA-binding domain"/>
    <property type="match status" value="1"/>
</dbReference>
<dbReference type="Proteomes" id="UP001172673">
    <property type="component" value="Unassembled WGS sequence"/>
</dbReference>
<dbReference type="CDD" id="cd12148">
    <property type="entry name" value="fungal_TF_MHR"/>
    <property type="match status" value="1"/>
</dbReference>
<reference evidence="11" key="1">
    <citation type="submission" date="2022-10" db="EMBL/GenBank/DDBJ databases">
        <title>Culturing micro-colonial fungi from biological soil crusts in the Mojave desert and describing Neophaeococcomyces mojavensis, and introducing the new genera and species Taxawa tesnikishii.</title>
        <authorList>
            <person name="Kurbessoian T."/>
            <person name="Stajich J.E."/>
        </authorList>
    </citation>
    <scope>NUCLEOTIDE SEQUENCE</scope>
    <source>
        <strain evidence="11">TK_41</strain>
    </source>
</reference>
<feature type="region of interest" description="Disordered" evidence="8">
    <location>
        <begin position="84"/>
        <end position="103"/>
    </location>
</feature>
<evidence type="ECO:0000259" key="9">
    <source>
        <dbReference type="PROSITE" id="PS50048"/>
    </source>
</evidence>
<dbReference type="GO" id="GO:0003677">
    <property type="term" value="F:DNA binding"/>
    <property type="evidence" value="ECO:0007669"/>
    <property type="project" value="UniProtKB-KW"/>
</dbReference>
<keyword evidence="6" id="KW-0539">Nucleus</keyword>
<dbReference type="Gene3D" id="4.10.240.10">
    <property type="entry name" value="Zn(2)-C6 fungal-type DNA-binding domain"/>
    <property type="match status" value="1"/>
</dbReference>
<evidence type="ECO:0000256" key="2">
    <source>
        <dbReference type="ARBA" id="ARBA00022833"/>
    </source>
</evidence>
<dbReference type="PROSITE" id="PS50157">
    <property type="entry name" value="ZINC_FINGER_C2H2_2"/>
    <property type="match status" value="1"/>
</dbReference>
<evidence type="ECO:0000313" key="11">
    <source>
        <dbReference type="EMBL" id="KAJ9604695.1"/>
    </source>
</evidence>
<dbReference type="Gene3D" id="3.30.160.60">
    <property type="entry name" value="Classic Zinc Finger"/>
    <property type="match status" value="1"/>
</dbReference>
<dbReference type="InterPro" id="IPR013087">
    <property type="entry name" value="Znf_C2H2_type"/>
</dbReference>
<evidence type="ECO:0000256" key="5">
    <source>
        <dbReference type="ARBA" id="ARBA00023163"/>
    </source>
</evidence>
<dbReference type="GO" id="GO:0008270">
    <property type="term" value="F:zinc ion binding"/>
    <property type="evidence" value="ECO:0007669"/>
    <property type="project" value="UniProtKB-KW"/>
</dbReference>
<dbReference type="Pfam" id="PF00172">
    <property type="entry name" value="Zn_clus"/>
    <property type="match status" value="1"/>
</dbReference>
<dbReference type="GO" id="GO:0006351">
    <property type="term" value="P:DNA-templated transcription"/>
    <property type="evidence" value="ECO:0007669"/>
    <property type="project" value="InterPro"/>
</dbReference>
<dbReference type="InterPro" id="IPR036864">
    <property type="entry name" value="Zn2-C6_fun-type_DNA-bd_sf"/>
</dbReference>
<proteinExistence type="predicted"/>
<dbReference type="SMART" id="SM00355">
    <property type="entry name" value="ZnF_C2H2"/>
    <property type="match status" value="1"/>
</dbReference>
<evidence type="ECO:0000313" key="12">
    <source>
        <dbReference type="Proteomes" id="UP001172673"/>
    </source>
</evidence>
<dbReference type="GO" id="GO:0000981">
    <property type="term" value="F:DNA-binding transcription factor activity, RNA polymerase II-specific"/>
    <property type="evidence" value="ECO:0007669"/>
    <property type="project" value="InterPro"/>
</dbReference>
<evidence type="ECO:0008006" key="13">
    <source>
        <dbReference type="Google" id="ProtNLM"/>
    </source>
</evidence>
<evidence type="ECO:0000256" key="7">
    <source>
        <dbReference type="PROSITE-ProRule" id="PRU00042"/>
    </source>
</evidence>
<dbReference type="InterPro" id="IPR036236">
    <property type="entry name" value="Znf_C2H2_sf"/>
</dbReference>
<keyword evidence="4" id="KW-0238">DNA-binding</keyword>
<dbReference type="SMART" id="SM00066">
    <property type="entry name" value="GAL4"/>
    <property type="match status" value="1"/>
</dbReference>
<name>A0AA38X0T1_9EURO</name>
<evidence type="ECO:0000259" key="10">
    <source>
        <dbReference type="PROSITE" id="PS50157"/>
    </source>
</evidence>
<gene>
    <name evidence="11" type="ORF">H2200_010809</name>
</gene>
<accession>A0AA38X0T1</accession>
<dbReference type="AlphaFoldDB" id="A0AA38X0T1"/>
<feature type="domain" description="C2H2-type" evidence="10">
    <location>
        <begin position="10"/>
        <end position="37"/>
    </location>
</feature>
<keyword evidence="5" id="KW-0804">Transcription</keyword>
<dbReference type="PANTHER" id="PTHR47660:SF3">
    <property type="entry name" value="FINGER DOMAIN PROTEIN, PUTATIVE (AFU_ORTHOLOGUE AFUA_4G03310)-RELATED"/>
    <property type="match status" value="1"/>
</dbReference>
<dbReference type="PANTHER" id="PTHR47660">
    <property type="entry name" value="TRANSCRIPTION FACTOR WITH C2H2 AND ZN(2)-CYS(6) DNA BINDING DOMAIN (EUROFUNG)-RELATED-RELATED"/>
    <property type="match status" value="1"/>
</dbReference>
<keyword evidence="3" id="KW-0805">Transcription regulation</keyword>